<dbReference type="AlphaFoldDB" id="A0A3B0YID0"/>
<sequence length="98" mass="11100">MNVQFLNFEINQDDIINFPKNILASNLIDVGNTVLLHFNGGPVLAVITMIDNETIIGRLLCDVYDDQDIKLVGYDELIQFYKCNIDSILDARSDKQAH</sequence>
<reference evidence="1" key="1">
    <citation type="submission" date="2018-06" db="EMBL/GenBank/DDBJ databases">
        <authorList>
            <person name="Zhirakovskaya E."/>
        </authorList>
    </citation>
    <scope>NUCLEOTIDE SEQUENCE</scope>
</reference>
<protein>
    <submittedName>
        <fullName evidence="1">Uncharacterized protein</fullName>
    </submittedName>
</protein>
<organism evidence="1">
    <name type="scientific">hydrothermal vent metagenome</name>
    <dbReference type="NCBI Taxonomy" id="652676"/>
    <lineage>
        <taxon>unclassified sequences</taxon>
        <taxon>metagenomes</taxon>
        <taxon>ecological metagenomes</taxon>
    </lineage>
</organism>
<accession>A0A3B0YID0</accession>
<proteinExistence type="predicted"/>
<dbReference type="EMBL" id="UOFL01000202">
    <property type="protein sequence ID" value="VAW80708.1"/>
    <property type="molecule type" value="Genomic_DNA"/>
</dbReference>
<name>A0A3B0YID0_9ZZZZ</name>
<gene>
    <name evidence="1" type="ORF">MNBD_GAMMA12-852</name>
</gene>
<evidence type="ECO:0000313" key="1">
    <source>
        <dbReference type="EMBL" id="VAW80708.1"/>
    </source>
</evidence>